<reference evidence="3 4" key="1">
    <citation type="submission" date="2024-01" db="EMBL/GenBank/DDBJ databases">
        <title>Complete genome of Cladobotryum mycophilum ATHUM6906.</title>
        <authorList>
            <person name="Christinaki A.C."/>
            <person name="Myridakis A.I."/>
            <person name="Kouvelis V.N."/>
        </authorList>
    </citation>
    <scope>NUCLEOTIDE SEQUENCE [LARGE SCALE GENOMIC DNA]</scope>
    <source>
        <strain evidence="3 4">ATHUM6906</strain>
    </source>
</reference>
<keyword evidence="4" id="KW-1185">Reference proteome</keyword>
<comment type="caution">
    <text evidence="3">The sequence shown here is derived from an EMBL/GenBank/DDBJ whole genome shotgun (WGS) entry which is preliminary data.</text>
</comment>
<dbReference type="InterPro" id="IPR036188">
    <property type="entry name" value="FAD/NAD-bd_sf"/>
</dbReference>
<name>A0ABR0SHF3_9HYPO</name>
<dbReference type="Pfam" id="PF13450">
    <property type="entry name" value="NAD_binding_8"/>
    <property type="match status" value="1"/>
</dbReference>
<proteinExistence type="inferred from homology"/>
<sequence>MASSRLNQLADHLLASPRQDTTPSNHESPYKVTEKPLGSTRHLRIVSIGAGMSGINMIRSLRLHLTDYEHTVYEKNPEVGGTWYENRYPGCKCDVPSHNYQFSWRHNPRWSSFFSPASEIQAYLRRVCEEEQMENAIKTEHEVMRAEWDDREGIWELTVRNLQTGLVFGDKCHFLLDSCGILNHWKWPQISGLHDFKGDLVHSANWPENFEYTGKTVALIGNGSSGIQILPEIQKHARNVVHFVRSPSWIVPSRLQLLAQGGGDGILSEIEMNDDETFTTAQIHKFESDPAFYRKFVKATEEVVNGNFPLVLKDTEFAATMQQKATEYMTEALEGNKHLCEALIPKFHLGCRRLTPGVGYLEAVKQPNVRVVTSPIVKVVSDGFEISSGEVIKVDAIICATGFDVSFRPRFPIIGHQGNLQDLWTREVPKSYMSCAIPGFPNYFNFLGPNAPIGHGSVFTIAEHIAKYLTRIIKKCQTENIKAITPNKAAVEQLFEHIQTFMPRTAWSSNGCVSWFKNGTSDGPVTALHPGSRIHFLHMLETFRGEDWEYTYIGGQNRFQYLGNGFSTKEGGGEDSTWYLDEPDKL</sequence>
<keyword evidence="3" id="KW-0503">Monooxygenase</keyword>
<dbReference type="GO" id="GO:0004497">
    <property type="term" value="F:monooxygenase activity"/>
    <property type="evidence" value="ECO:0007669"/>
    <property type="project" value="UniProtKB-KW"/>
</dbReference>
<dbReference type="SUPFAM" id="SSF51905">
    <property type="entry name" value="FAD/NAD(P)-binding domain"/>
    <property type="match status" value="2"/>
</dbReference>
<gene>
    <name evidence="3" type="ORF">PT974_09884</name>
</gene>
<feature type="compositionally biased region" description="Polar residues" evidence="2">
    <location>
        <begin position="18"/>
        <end position="27"/>
    </location>
</feature>
<evidence type="ECO:0000313" key="3">
    <source>
        <dbReference type="EMBL" id="KAK5991599.1"/>
    </source>
</evidence>
<evidence type="ECO:0000256" key="2">
    <source>
        <dbReference type="SAM" id="MobiDB-lite"/>
    </source>
</evidence>
<dbReference type="Gene3D" id="3.50.50.60">
    <property type="entry name" value="FAD/NAD(P)-binding domain"/>
    <property type="match status" value="2"/>
</dbReference>
<keyword evidence="3" id="KW-0560">Oxidoreductase</keyword>
<feature type="region of interest" description="Disordered" evidence="2">
    <location>
        <begin position="13"/>
        <end position="34"/>
    </location>
</feature>
<dbReference type="PANTHER" id="PTHR42877">
    <property type="entry name" value="L-ORNITHINE N(5)-MONOOXYGENASE-RELATED"/>
    <property type="match status" value="1"/>
</dbReference>
<comment type="similarity">
    <text evidence="1">Belongs to the FAD-binding monooxygenase family.</text>
</comment>
<evidence type="ECO:0000313" key="4">
    <source>
        <dbReference type="Proteomes" id="UP001338125"/>
    </source>
</evidence>
<dbReference type="Proteomes" id="UP001338125">
    <property type="component" value="Unassembled WGS sequence"/>
</dbReference>
<evidence type="ECO:0000256" key="1">
    <source>
        <dbReference type="ARBA" id="ARBA00010139"/>
    </source>
</evidence>
<dbReference type="PANTHER" id="PTHR42877:SF12">
    <property type="entry name" value="MONOOXYGENASE"/>
    <property type="match status" value="1"/>
</dbReference>
<accession>A0ABR0SHF3</accession>
<dbReference type="InterPro" id="IPR051209">
    <property type="entry name" value="FAD-bind_Monooxygenase_sf"/>
</dbReference>
<organism evidence="3 4">
    <name type="scientific">Cladobotryum mycophilum</name>
    <dbReference type="NCBI Taxonomy" id="491253"/>
    <lineage>
        <taxon>Eukaryota</taxon>
        <taxon>Fungi</taxon>
        <taxon>Dikarya</taxon>
        <taxon>Ascomycota</taxon>
        <taxon>Pezizomycotina</taxon>
        <taxon>Sordariomycetes</taxon>
        <taxon>Hypocreomycetidae</taxon>
        <taxon>Hypocreales</taxon>
        <taxon>Hypocreaceae</taxon>
        <taxon>Cladobotryum</taxon>
    </lineage>
</organism>
<dbReference type="EMBL" id="JAVFKD010000014">
    <property type="protein sequence ID" value="KAK5991599.1"/>
    <property type="molecule type" value="Genomic_DNA"/>
</dbReference>
<protein>
    <submittedName>
        <fullName evidence="3">FAD-binding monooxygenase stcW</fullName>
    </submittedName>
</protein>